<comment type="caution">
    <text evidence="2">The sequence shown here is derived from an EMBL/GenBank/DDBJ whole genome shotgun (WGS) entry which is preliminary data.</text>
</comment>
<keyword evidence="1" id="KW-0472">Membrane</keyword>
<dbReference type="Proteomes" id="UP000712600">
    <property type="component" value="Unassembled WGS sequence"/>
</dbReference>
<sequence>MSLARNQTLISLFSPAAAAYFAAAGPPTAFLLLVVFPCDLCLLRSGRPTFRSRGLDGLRTAFSSVVVTWSLAKLRRSCSFPLRLVSCFKCGGACCDSKLFVGLVLSPVWRLERVKSPVVVMSIRSAGSLWQHGGYGLGRVRGVFVRLCFPSVVSDLFLPEDCPSFDLSSLYENAIRWVYTVLMDCKGGGNLRRKILNDVSSYRRWSLFSGLLWVQVWILRSDMLCVLVGSCRNRYNQSLRCCFLGSSRKPSGYSSALFVVSCVFYFVTAREVSGGSDVYPFRRVLVATCWLCFPSVVSDLFLPEDCPSFDLSSLYENAIRWVYTVLMDCKGGGNLRRKILNDGIVGLRLLLVLPVVSIFWFTLGLGLDSLLGYDLCSCWKL</sequence>
<organism evidence="2 3">
    <name type="scientific">Brassica cretica</name>
    <name type="common">Mustard</name>
    <dbReference type="NCBI Taxonomy" id="69181"/>
    <lineage>
        <taxon>Eukaryota</taxon>
        <taxon>Viridiplantae</taxon>
        <taxon>Streptophyta</taxon>
        <taxon>Embryophyta</taxon>
        <taxon>Tracheophyta</taxon>
        <taxon>Spermatophyta</taxon>
        <taxon>Magnoliopsida</taxon>
        <taxon>eudicotyledons</taxon>
        <taxon>Gunneridae</taxon>
        <taxon>Pentapetalae</taxon>
        <taxon>rosids</taxon>
        <taxon>malvids</taxon>
        <taxon>Brassicales</taxon>
        <taxon>Brassicaceae</taxon>
        <taxon>Brassiceae</taxon>
        <taxon>Brassica</taxon>
    </lineage>
</organism>
<reference evidence="2" key="1">
    <citation type="submission" date="2019-12" db="EMBL/GenBank/DDBJ databases">
        <title>Genome sequencing and annotation of Brassica cretica.</title>
        <authorList>
            <person name="Studholme D.J."/>
            <person name="Sarris P."/>
        </authorList>
    </citation>
    <scope>NUCLEOTIDE SEQUENCE</scope>
    <source>
        <strain evidence="2">PFS-109/04</strain>
        <tissue evidence="2">Leaf</tissue>
    </source>
</reference>
<gene>
    <name evidence="2" type="ORF">F2Q69_00041953</name>
</gene>
<evidence type="ECO:0000256" key="1">
    <source>
        <dbReference type="SAM" id="Phobius"/>
    </source>
</evidence>
<name>A0A8S9NJL8_BRACR</name>
<feature type="transmembrane region" description="Helical" evidence="1">
    <location>
        <begin position="345"/>
        <end position="363"/>
    </location>
</feature>
<dbReference type="AlphaFoldDB" id="A0A8S9NJL8"/>
<proteinExistence type="predicted"/>
<keyword evidence="1" id="KW-0812">Transmembrane</keyword>
<accession>A0A8S9NJL8</accession>
<evidence type="ECO:0000313" key="2">
    <source>
        <dbReference type="EMBL" id="KAF3501279.1"/>
    </source>
</evidence>
<protein>
    <submittedName>
        <fullName evidence="2">Uncharacterized protein</fullName>
    </submittedName>
</protein>
<keyword evidence="1" id="KW-1133">Transmembrane helix</keyword>
<dbReference type="EMBL" id="QGKX02001621">
    <property type="protein sequence ID" value="KAF3501279.1"/>
    <property type="molecule type" value="Genomic_DNA"/>
</dbReference>
<evidence type="ECO:0000313" key="3">
    <source>
        <dbReference type="Proteomes" id="UP000712600"/>
    </source>
</evidence>